<dbReference type="OrthoDB" id="7362414at2"/>
<comment type="caution">
    <text evidence="1">The sequence shown here is derived from an EMBL/GenBank/DDBJ whole genome shotgun (WGS) entry which is preliminary data.</text>
</comment>
<dbReference type="RefSeq" id="WP_068492585.1">
    <property type="nucleotide sequence ID" value="NZ_LWQT01000055.1"/>
</dbReference>
<evidence type="ECO:0000313" key="2">
    <source>
        <dbReference type="Proteomes" id="UP000078428"/>
    </source>
</evidence>
<protein>
    <submittedName>
        <fullName evidence="1">Uncharacterized protein</fullName>
    </submittedName>
</protein>
<name>A0A178MQB2_9PROT</name>
<accession>A0A178MQB2</accession>
<organism evidence="1 2">
    <name type="scientific">Paramagnetospirillum marisnigri</name>
    <dbReference type="NCBI Taxonomy" id="1285242"/>
    <lineage>
        <taxon>Bacteria</taxon>
        <taxon>Pseudomonadati</taxon>
        <taxon>Pseudomonadota</taxon>
        <taxon>Alphaproteobacteria</taxon>
        <taxon>Rhodospirillales</taxon>
        <taxon>Magnetospirillaceae</taxon>
        <taxon>Paramagnetospirillum</taxon>
    </lineage>
</organism>
<reference evidence="1 2" key="1">
    <citation type="submission" date="2016-04" db="EMBL/GenBank/DDBJ databases">
        <title>Draft genome sequence of freshwater magnetotactic bacteria Magnetospirillum marisnigri SP-1 and Magnetospirillum moscoviense BB-1.</title>
        <authorList>
            <person name="Koziaeva V."/>
            <person name="Dziuba M.V."/>
            <person name="Ivanov T.M."/>
            <person name="Kuznetsov B."/>
            <person name="Grouzdev D.S."/>
        </authorList>
    </citation>
    <scope>NUCLEOTIDE SEQUENCE [LARGE SCALE GENOMIC DNA]</scope>
    <source>
        <strain evidence="1 2">SP-1</strain>
    </source>
</reference>
<dbReference type="AlphaFoldDB" id="A0A178MQB2"/>
<proteinExistence type="predicted"/>
<dbReference type="STRING" id="1285242.A6A04_02145"/>
<gene>
    <name evidence="1" type="ORF">A6A04_02145</name>
</gene>
<dbReference type="Proteomes" id="UP000078428">
    <property type="component" value="Unassembled WGS sequence"/>
</dbReference>
<evidence type="ECO:0000313" key="1">
    <source>
        <dbReference type="EMBL" id="OAN50227.1"/>
    </source>
</evidence>
<dbReference type="EMBL" id="LWQT01000055">
    <property type="protein sequence ID" value="OAN50227.1"/>
    <property type="molecule type" value="Genomic_DNA"/>
</dbReference>
<keyword evidence="2" id="KW-1185">Reference proteome</keyword>
<sequence>MTGADRVRQELEKAASLVGAARRLLATGTMVDLAALEGKVKGICRGVIDLGLEDGRMLRPDMEALLADLDLLAADIKDRYDPAAPPMDTSPEH</sequence>